<dbReference type="VEuPathDB" id="VectorBase:GPAI040212"/>
<dbReference type="Proteomes" id="UP000092445">
    <property type="component" value="Unassembled WGS sequence"/>
</dbReference>
<dbReference type="AlphaFoldDB" id="A0A1B0ABH5"/>
<evidence type="ECO:0000313" key="1">
    <source>
        <dbReference type="EnsemblMetazoa" id="GPAI040212-PA"/>
    </source>
</evidence>
<accession>A0A1B0ABH5</accession>
<evidence type="ECO:0000313" key="2">
    <source>
        <dbReference type="Proteomes" id="UP000092445"/>
    </source>
</evidence>
<name>A0A1B0ABH5_GLOPL</name>
<organism evidence="1 2">
    <name type="scientific">Glossina pallidipes</name>
    <name type="common">Tsetse fly</name>
    <dbReference type="NCBI Taxonomy" id="7398"/>
    <lineage>
        <taxon>Eukaryota</taxon>
        <taxon>Metazoa</taxon>
        <taxon>Ecdysozoa</taxon>
        <taxon>Arthropoda</taxon>
        <taxon>Hexapoda</taxon>
        <taxon>Insecta</taxon>
        <taxon>Pterygota</taxon>
        <taxon>Neoptera</taxon>
        <taxon>Endopterygota</taxon>
        <taxon>Diptera</taxon>
        <taxon>Brachycera</taxon>
        <taxon>Muscomorpha</taxon>
        <taxon>Hippoboscoidea</taxon>
        <taxon>Glossinidae</taxon>
        <taxon>Glossina</taxon>
    </lineage>
</organism>
<reference evidence="1" key="2">
    <citation type="submission" date="2020-05" db="UniProtKB">
        <authorList>
            <consortium name="EnsemblMetazoa"/>
        </authorList>
    </citation>
    <scope>IDENTIFICATION</scope>
    <source>
        <strain evidence="1">IAEA</strain>
    </source>
</reference>
<reference evidence="2" key="1">
    <citation type="submission" date="2014-03" db="EMBL/GenBank/DDBJ databases">
        <authorList>
            <person name="Aksoy S."/>
            <person name="Warren W."/>
            <person name="Wilson R.K."/>
        </authorList>
    </citation>
    <scope>NUCLEOTIDE SEQUENCE [LARGE SCALE GENOMIC DNA]</scope>
    <source>
        <strain evidence="2">IAEA</strain>
    </source>
</reference>
<sequence>MDKRVIDGITYFKYEFSLVVIVVESSRGCGGNGIDSGGGGGGGGCVFGGDVNSCGSKLNSENSNSIQMLAKTIKHYLTSNSKPKGRQCAKRVYLKLIDMRMYLGYASCCHSNFYSTLSFDFVDLCKKLFT</sequence>
<dbReference type="EnsemblMetazoa" id="GPAI040212-RA">
    <property type="protein sequence ID" value="GPAI040212-PA"/>
    <property type="gene ID" value="GPAI040212"/>
</dbReference>
<keyword evidence="2" id="KW-1185">Reference proteome</keyword>
<proteinExistence type="predicted"/>
<protein>
    <submittedName>
        <fullName evidence="1">Uncharacterized protein</fullName>
    </submittedName>
</protein>